<feature type="binding site" evidence="7">
    <location>
        <position position="56"/>
    </location>
    <ligand>
        <name>Zn(2+)</name>
        <dbReference type="ChEBI" id="CHEBI:29105"/>
        <label>1</label>
    </ligand>
</feature>
<dbReference type="EMBL" id="CP060436">
    <property type="protein sequence ID" value="QPM92073.1"/>
    <property type="molecule type" value="Genomic_DNA"/>
</dbReference>
<evidence type="ECO:0000256" key="7">
    <source>
        <dbReference type="HAMAP-Rule" id="MF_01374"/>
    </source>
</evidence>
<comment type="catalytic activity">
    <reaction evidence="1 7">
        <text>an S-(2-hydroxyacyl)glutathione + H2O = a 2-hydroxy carboxylate + glutathione + H(+)</text>
        <dbReference type="Rhea" id="RHEA:21864"/>
        <dbReference type="ChEBI" id="CHEBI:15377"/>
        <dbReference type="ChEBI" id="CHEBI:15378"/>
        <dbReference type="ChEBI" id="CHEBI:57925"/>
        <dbReference type="ChEBI" id="CHEBI:58896"/>
        <dbReference type="ChEBI" id="CHEBI:71261"/>
        <dbReference type="EC" id="3.1.2.6"/>
    </reaction>
</comment>
<dbReference type="Pfam" id="PF16123">
    <property type="entry name" value="HAGH_C"/>
    <property type="match status" value="1"/>
</dbReference>
<reference evidence="9 10" key="1">
    <citation type="submission" date="2020-08" db="EMBL/GenBank/DDBJ databases">
        <title>Genome sequence of Rhodobacteraceae bacterium Lw-13e.</title>
        <authorList>
            <person name="Poehlein A."/>
            <person name="Wolter L."/>
            <person name="Daniel R."/>
            <person name="Brinkhoff T."/>
        </authorList>
    </citation>
    <scope>NUCLEOTIDE SEQUENCE [LARGE SCALE GENOMIC DNA]</scope>
    <source>
        <strain evidence="9 10">Lw-13e</strain>
    </source>
</reference>
<dbReference type="Gene3D" id="3.60.15.10">
    <property type="entry name" value="Ribonuclease Z/Hydroxyacylglutathione hydrolase-like"/>
    <property type="match status" value="1"/>
</dbReference>
<dbReference type="CDD" id="cd07723">
    <property type="entry name" value="hydroxyacylglutathione_hydrolase_MBL-fold"/>
    <property type="match status" value="1"/>
</dbReference>
<dbReference type="InterPro" id="IPR032282">
    <property type="entry name" value="HAGH_C"/>
</dbReference>
<comment type="function">
    <text evidence="7">Thiolesterase that catalyzes the hydrolysis of S-D-lactoyl-glutathione to form glutathione and D-lactic acid.</text>
</comment>
<dbReference type="Pfam" id="PF00753">
    <property type="entry name" value="Lactamase_B"/>
    <property type="match status" value="1"/>
</dbReference>
<feature type="binding site" evidence="7">
    <location>
        <position position="170"/>
    </location>
    <ligand>
        <name>Zn(2+)</name>
        <dbReference type="ChEBI" id="CHEBI:29105"/>
        <label>2</label>
    </ligand>
</feature>
<evidence type="ECO:0000259" key="8">
    <source>
        <dbReference type="SMART" id="SM00849"/>
    </source>
</evidence>
<feature type="binding site" evidence="7">
    <location>
        <position position="132"/>
    </location>
    <ligand>
        <name>Zn(2+)</name>
        <dbReference type="ChEBI" id="CHEBI:29105"/>
        <label>1</label>
    </ligand>
</feature>
<accession>A0A418SHW7</accession>
<gene>
    <name evidence="9" type="primary">gloB_3</name>
    <name evidence="7" type="synonym">gloB</name>
    <name evidence="9" type="ORF">PSAL_033360</name>
</gene>
<dbReference type="InterPro" id="IPR036866">
    <property type="entry name" value="RibonucZ/Hydroxyglut_hydro"/>
</dbReference>
<dbReference type="GO" id="GO:0046872">
    <property type="term" value="F:metal ion binding"/>
    <property type="evidence" value="ECO:0007669"/>
    <property type="project" value="UniProtKB-KW"/>
</dbReference>
<dbReference type="PANTHER" id="PTHR43705">
    <property type="entry name" value="HYDROXYACYLGLUTATHIONE HYDROLASE"/>
    <property type="match status" value="1"/>
</dbReference>
<dbReference type="PIRSF" id="PIRSF005457">
    <property type="entry name" value="Glx"/>
    <property type="match status" value="1"/>
</dbReference>
<feature type="domain" description="Metallo-beta-lactamase" evidence="8">
    <location>
        <begin position="13"/>
        <end position="170"/>
    </location>
</feature>
<dbReference type="HAMAP" id="MF_01374">
    <property type="entry name" value="Glyoxalase_2"/>
    <property type="match status" value="1"/>
</dbReference>
<feature type="binding site" evidence="7">
    <location>
        <position position="58"/>
    </location>
    <ligand>
        <name>Zn(2+)</name>
        <dbReference type="ChEBI" id="CHEBI:29105"/>
        <label>2</label>
    </ligand>
</feature>
<evidence type="ECO:0000256" key="2">
    <source>
        <dbReference type="ARBA" id="ARBA00004963"/>
    </source>
</evidence>
<comment type="cofactor">
    <cofactor evidence="7">
        <name>Zn(2+)</name>
        <dbReference type="ChEBI" id="CHEBI:29105"/>
    </cofactor>
    <text evidence="7">Binds 2 Zn(2+) ions per subunit.</text>
</comment>
<dbReference type="InterPro" id="IPR001279">
    <property type="entry name" value="Metallo-B-lactamas"/>
</dbReference>
<dbReference type="SUPFAM" id="SSF56281">
    <property type="entry name" value="Metallo-hydrolase/oxidoreductase"/>
    <property type="match status" value="1"/>
</dbReference>
<feature type="binding site" evidence="7">
    <location>
        <position position="59"/>
    </location>
    <ligand>
        <name>Zn(2+)</name>
        <dbReference type="ChEBI" id="CHEBI:29105"/>
        <label>2</label>
    </ligand>
</feature>
<proteinExistence type="inferred from homology"/>
<keyword evidence="10" id="KW-1185">Reference proteome</keyword>
<dbReference type="EC" id="3.1.2.6" evidence="7"/>
<dbReference type="SMART" id="SM00849">
    <property type="entry name" value="Lactamase_B"/>
    <property type="match status" value="1"/>
</dbReference>
<evidence type="ECO:0000256" key="6">
    <source>
        <dbReference type="ARBA" id="ARBA00022833"/>
    </source>
</evidence>
<dbReference type="RefSeq" id="WP_119838689.1">
    <property type="nucleotide sequence ID" value="NZ_CP060436.1"/>
</dbReference>
<feature type="binding site" evidence="7">
    <location>
        <position position="132"/>
    </location>
    <ligand>
        <name>Zn(2+)</name>
        <dbReference type="ChEBI" id="CHEBI:29105"/>
        <label>2</label>
    </ligand>
</feature>
<dbReference type="OrthoDB" id="9802248at2"/>
<keyword evidence="6 7" id="KW-0862">Zinc</keyword>
<comment type="similarity">
    <text evidence="3 7">Belongs to the metallo-beta-lactamase superfamily. Glyoxalase II family.</text>
</comment>
<dbReference type="NCBIfam" id="TIGR03413">
    <property type="entry name" value="GSH_gloB"/>
    <property type="match status" value="1"/>
</dbReference>
<dbReference type="KEGG" id="palw:PSAL_033360"/>
<dbReference type="AlphaFoldDB" id="A0A418SHW7"/>
<comment type="subunit">
    <text evidence="7">Monomer.</text>
</comment>
<evidence type="ECO:0000256" key="4">
    <source>
        <dbReference type="ARBA" id="ARBA00022723"/>
    </source>
</evidence>
<sequence>MALDLVTIPCRSDNYAYLVNGPEGSCIVDAPEAAPIIAEAEARGWTPATLLITHHHGDHVEGIDALRARFPGLTVIGPQAEKTKMPPMDRYVSGGDSFGSGAMRVDVIDVPGHTLGHIAFHMPGAGFLFTADSLMALGCGRVFEGTMEMMFDSLTRLAALPGDTIVCSGHEYTAANGRFAQTIEPENPALISRIEAVTEARAAGHPTVPSRLSEELETNPFMRAHLSSVAAAVGLDGAAPAAVFAELRRRKDSF</sequence>
<evidence type="ECO:0000313" key="9">
    <source>
        <dbReference type="EMBL" id="QPM92073.1"/>
    </source>
</evidence>
<dbReference type="InterPro" id="IPR017782">
    <property type="entry name" value="Hydroxyacylglutathione_Hdrlase"/>
</dbReference>
<evidence type="ECO:0000256" key="5">
    <source>
        <dbReference type="ARBA" id="ARBA00022801"/>
    </source>
</evidence>
<evidence type="ECO:0000256" key="1">
    <source>
        <dbReference type="ARBA" id="ARBA00001623"/>
    </source>
</evidence>
<keyword evidence="4 7" id="KW-0479">Metal-binding</keyword>
<organism evidence="9 10">
    <name type="scientific">Pseudooceanicola algae</name>
    <dbReference type="NCBI Taxonomy" id="1537215"/>
    <lineage>
        <taxon>Bacteria</taxon>
        <taxon>Pseudomonadati</taxon>
        <taxon>Pseudomonadota</taxon>
        <taxon>Alphaproteobacteria</taxon>
        <taxon>Rhodobacterales</taxon>
        <taxon>Paracoccaceae</taxon>
        <taxon>Pseudooceanicola</taxon>
    </lineage>
</organism>
<evidence type="ECO:0000256" key="3">
    <source>
        <dbReference type="ARBA" id="ARBA00006759"/>
    </source>
</evidence>
<evidence type="ECO:0000313" key="10">
    <source>
        <dbReference type="Proteomes" id="UP000283786"/>
    </source>
</evidence>
<dbReference type="GO" id="GO:0019243">
    <property type="term" value="P:methylglyoxal catabolic process to D-lactate via S-lactoyl-glutathione"/>
    <property type="evidence" value="ECO:0007669"/>
    <property type="project" value="UniProtKB-UniRule"/>
</dbReference>
<dbReference type="InterPro" id="IPR035680">
    <property type="entry name" value="Clx_II_MBL"/>
</dbReference>
<dbReference type="UniPathway" id="UPA00619">
    <property type="reaction ID" value="UER00676"/>
</dbReference>
<comment type="pathway">
    <text evidence="2 7">Secondary metabolite metabolism; methylglyoxal degradation; (R)-lactate from methylglyoxal: step 2/2.</text>
</comment>
<protein>
    <recommendedName>
        <fullName evidence="7">Hydroxyacylglutathione hydrolase</fullName>
        <ecNumber evidence="7">3.1.2.6</ecNumber>
    </recommendedName>
    <alternativeName>
        <fullName evidence="7">Glyoxalase II</fullName>
        <shortName evidence="7">Glx II</shortName>
    </alternativeName>
</protein>
<dbReference type="Proteomes" id="UP000283786">
    <property type="component" value="Chromosome"/>
</dbReference>
<feature type="binding site" evidence="7">
    <location>
        <position position="54"/>
    </location>
    <ligand>
        <name>Zn(2+)</name>
        <dbReference type="ChEBI" id="CHEBI:29105"/>
        <label>1</label>
    </ligand>
</feature>
<keyword evidence="5 7" id="KW-0378">Hydrolase</keyword>
<dbReference type="PANTHER" id="PTHR43705:SF1">
    <property type="entry name" value="HYDROXYACYLGLUTATHIONE HYDROLASE GLOB"/>
    <property type="match status" value="1"/>
</dbReference>
<dbReference type="InterPro" id="IPR050110">
    <property type="entry name" value="Glyoxalase_II_hydrolase"/>
</dbReference>
<name>A0A418SHW7_9RHOB</name>
<feature type="binding site" evidence="7">
    <location>
        <position position="113"/>
    </location>
    <ligand>
        <name>Zn(2+)</name>
        <dbReference type="ChEBI" id="CHEBI:29105"/>
        <label>1</label>
    </ligand>
</feature>
<dbReference type="GO" id="GO:0004416">
    <property type="term" value="F:hydroxyacylglutathione hydrolase activity"/>
    <property type="evidence" value="ECO:0007669"/>
    <property type="project" value="UniProtKB-UniRule"/>
</dbReference>